<dbReference type="PROSITE" id="PS51379">
    <property type="entry name" value="4FE4S_FER_2"/>
    <property type="match status" value="1"/>
</dbReference>
<evidence type="ECO:0000313" key="9">
    <source>
        <dbReference type="EMBL" id="MBI1755621.1"/>
    </source>
</evidence>
<evidence type="ECO:0000259" key="8">
    <source>
        <dbReference type="PROSITE" id="PS51379"/>
    </source>
</evidence>
<accession>A0A931LYQ6</accession>
<keyword evidence="5" id="KW-0479">Metal-binding</keyword>
<dbReference type="SUPFAM" id="SSF56770">
    <property type="entry name" value="HydA/Nqo6-like"/>
    <property type="match status" value="1"/>
</dbReference>
<evidence type="ECO:0000256" key="5">
    <source>
        <dbReference type="ARBA" id="ARBA00022723"/>
    </source>
</evidence>
<feature type="domain" description="4Fe-4S ferredoxin-type" evidence="8">
    <location>
        <begin position="18"/>
        <end position="47"/>
    </location>
</feature>
<comment type="similarity">
    <text evidence="3">Belongs to the FrhG family.</text>
</comment>
<keyword evidence="6" id="KW-0408">Iron</keyword>
<evidence type="ECO:0000256" key="6">
    <source>
        <dbReference type="ARBA" id="ARBA00023004"/>
    </source>
</evidence>
<keyword evidence="7" id="KW-0411">Iron-sulfur</keyword>
<evidence type="ECO:0000256" key="4">
    <source>
        <dbReference type="ARBA" id="ARBA00022485"/>
    </source>
</evidence>
<dbReference type="GO" id="GO:0046872">
    <property type="term" value="F:metal ion binding"/>
    <property type="evidence" value="ECO:0007669"/>
    <property type="project" value="UniProtKB-KW"/>
</dbReference>
<reference evidence="9" key="1">
    <citation type="submission" date="2020-07" db="EMBL/GenBank/DDBJ databases">
        <title>Huge and variable diversity of episymbiotic CPR bacteria and DPANN archaea in groundwater ecosystems.</title>
        <authorList>
            <person name="He C.Y."/>
            <person name="Keren R."/>
            <person name="Whittaker M."/>
            <person name="Farag I.F."/>
            <person name="Doudna J."/>
            <person name="Cate J.H.D."/>
            <person name="Banfield J.F."/>
        </authorList>
    </citation>
    <scope>NUCLEOTIDE SEQUENCE</scope>
    <source>
        <strain evidence="9">NC_groundwater_17_Pr7_B-0.1um_64_12</strain>
    </source>
</reference>
<dbReference type="InterPro" id="IPR052375">
    <property type="entry name" value="Complex_I_20kDa-like"/>
</dbReference>
<dbReference type="InterPro" id="IPR006137">
    <property type="entry name" value="NADH_UbQ_OxRdtase-like_20kDa"/>
</dbReference>
<comment type="caution">
    <text evidence="9">The sequence shown here is derived from an EMBL/GenBank/DDBJ whole genome shotgun (WGS) entry which is preliminary data.</text>
</comment>
<evidence type="ECO:0000256" key="1">
    <source>
        <dbReference type="ARBA" id="ARBA00001966"/>
    </source>
</evidence>
<dbReference type="EMBL" id="JACOSL010000004">
    <property type="protein sequence ID" value="MBI1755621.1"/>
    <property type="molecule type" value="Genomic_DNA"/>
</dbReference>
<dbReference type="PANTHER" id="PTHR42989">
    <property type="entry name" value="HYDROGENASE-4 COMPONENT I"/>
    <property type="match status" value="1"/>
</dbReference>
<dbReference type="Gene3D" id="3.40.50.12280">
    <property type="match status" value="1"/>
</dbReference>
<dbReference type="InterPro" id="IPR017900">
    <property type="entry name" value="4Fe4S_Fe_S_CS"/>
</dbReference>
<dbReference type="GO" id="GO:0051539">
    <property type="term" value="F:4 iron, 4 sulfur cluster binding"/>
    <property type="evidence" value="ECO:0007669"/>
    <property type="project" value="UniProtKB-KW"/>
</dbReference>
<dbReference type="InterPro" id="IPR017896">
    <property type="entry name" value="4Fe4S_Fe-S-bd"/>
</dbReference>
<comment type="similarity">
    <text evidence="2">Belongs to the complex I 20 kDa subunit family.</text>
</comment>
<gene>
    <name evidence="9" type="ORF">HYR64_00760</name>
</gene>
<dbReference type="Pfam" id="PF12838">
    <property type="entry name" value="Fer4_7"/>
    <property type="match status" value="1"/>
</dbReference>
<evidence type="ECO:0000256" key="2">
    <source>
        <dbReference type="ARBA" id="ARBA00009173"/>
    </source>
</evidence>
<proteinExistence type="inferred from homology"/>
<name>A0A931LYQ6_FIMGI</name>
<evidence type="ECO:0000256" key="3">
    <source>
        <dbReference type="ARBA" id="ARBA00010870"/>
    </source>
</evidence>
<dbReference type="PANTHER" id="PTHR42989:SF1">
    <property type="entry name" value="FORMATE HYDROGENLYASE SUBUNIT 7-RELATED"/>
    <property type="match status" value="1"/>
</dbReference>
<protein>
    <submittedName>
        <fullName evidence="9">4Fe-4S dicluster domain-containing protein</fullName>
    </submittedName>
</protein>
<dbReference type="Gene3D" id="3.30.70.20">
    <property type="match status" value="1"/>
</dbReference>
<dbReference type="SUPFAM" id="SSF54862">
    <property type="entry name" value="4Fe-4S ferredoxins"/>
    <property type="match status" value="1"/>
</dbReference>
<dbReference type="AlphaFoldDB" id="A0A931LYQ6"/>
<dbReference type="Proteomes" id="UP000727962">
    <property type="component" value="Unassembled WGS sequence"/>
</dbReference>
<evidence type="ECO:0000313" key="10">
    <source>
        <dbReference type="Proteomes" id="UP000727962"/>
    </source>
</evidence>
<comment type="cofactor">
    <cofactor evidence="1">
        <name>[4Fe-4S] cluster</name>
        <dbReference type="ChEBI" id="CHEBI:49883"/>
    </cofactor>
</comment>
<dbReference type="Pfam" id="PF01058">
    <property type="entry name" value="Oxidored_q6"/>
    <property type="match status" value="1"/>
</dbReference>
<dbReference type="PROSITE" id="PS00198">
    <property type="entry name" value="4FE4S_FER_1"/>
    <property type="match status" value="1"/>
</dbReference>
<keyword evidence="4" id="KW-0004">4Fe-4S</keyword>
<evidence type="ECO:0000256" key="7">
    <source>
        <dbReference type="ARBA" id="ARBA00023014"/>
    </source>
</evidence>
<organism evidence="9 10">
    <name type="scientific">Fimbriimonas ginsengisoli</name>
    <dbReference type="NCBI Taxonomy" id="1005039"/>
    <lineage>
        <taxon>Bacteria</taxon>
        <taxon>Bacillati</taxon>
        <taxon>Armatimonadota</taxon>
        <taxon>Fimbriimonadia</taxon>
        <taxon>Fimbriimonadales</taxon>
        <taxon>Fimbriimonadaceae</taxon>
        <taxon>Fimbriimonas</taxon>
    </lineage>
</organism>
<sequence length="223" mass="23212">MNVCPTGAIQLSGDPENPDVSLDRGLCVTCGACIAGCPTQTIVADPSTKSAVIHREELVLYSKPTETKPIAALDGVKALGPFRRSVDVRVVSTGCNATDLEVAATANAIFDCSRFGIHFVASPRFADVLLVTGPVGRAMQKPLVSCFEAMADPRVVIAVGTCAISGGVHRGGYADANGVMPHLEVHAFVPGCPPHPWSIVHGILIATRSKATNANHSPQHGRG</sequence>